<dbReference type="InterPro" id="IPR036084">
    <property type="entry name" value="Ser_inhib-like_sf"/>
</dbReference>
<dbReference type="Gene3D" id="2.10.25.10">
    <property type="entry name" value="Laminin"/>
    <property type="match status" value="1"/>
</dbReference>
<protein>
    <recommendedName>
        <fullName evidence="2">TIL domain-containing protein</fullName>
    </recommendedName>
</protein>
<evidence type="ECO:0000256" key="1">
    <source>
        <dbReference type="SAM" id="Phobius"/>
    </source>
</evidence>
<evidence type="ECO:0000313" key="3">
    <source>
        <dbReference type="EMBL" id="KAF2893831.1"/>
    </source>
</evidence>
<dbReference type="AlphaFoldDB" id="A0A8K0CYM4"/>
<gene>
    <name evidence="3" type="ORF">ILUMI_12334</name>
</gene>
<sequence length="116" mass="12752">MESRINQIAVRLTPTEAVQYCITKKTFIVFDMICLLSAGLGLILIYVQASSTPPISCTKPYETYACGSACQNECATLGEPCPIVNFRCNDDCYCISGYARDCNGRCIPEEDCSPKK</sequence>
<dbReference type="Proteomes" id="UP000801492">
    <property type="component" value="Unassembled WGS sequence"/>
</dbReference>
<dbReference type="Pfam" id="PF01826">
    <property type="entry name" value="TIL"/>
    <property type="match status" value="1"/>
</dbReference>
<keyword evidence="4" id="KW-1185">Reference proteome</keyword>
<evidence type="ECO:0000313" key="4">
    <source>
        <dbReference type="Proteomes" id="UP000801492"/>
    </source>
</evidence>
<name>A0A8K0CYM4_IGNLU</name>
<keyword evidence="1" id="KW-0812">Transmembrane</keyword>
<dbReference type="OrthoDB" id="6236007at2759"/>
<feature type="transmembrane region" description="Helical" evidence="1">
    <location>
        <begin position="27"/>
        <end position="47"/>
    </location>
</feature>
<comment type="caution">
    <text evidence="3">The sequence shown here is derived from an EMBL/GenBank/DDBJ whole genome shotgun (WGS) entry which is preliminary data.</text>
</comment>
<accession>A0A8K0CYM4</accession>
<keyword evidence="1" id="KW-1133">Transmembrane helix</keyword>
<keyword evidence="1" id="KW-0472">Membrane</keyword>
<organism evidence="3 4">
    <name type="scientific">Ignelater luminosus</name>
    <name type="common">Cucubano</name>
    <name type="synonym">Pyrophorus luminosus</name>
    <dbReference type="NCBI Taxonomy" id="2038154"/>
    <lineage>
        <taxon>Eukaryota</taxon>
        <taxon>Metazoa</taxon>
        <taxon>Ecdysozoa</taxon>
        <taxon>Arthropoda</taxon>
        <taxon>Hexapoda</taxon>
        <taxon>Insecta</taxon>
        <taxon>Pterygota</taxon>
        <taxon>Neoptera</taxon>
        <taxon>Endopterygota</taxon>
        <taxon>Coleoptera</taxon>
        <taxon>Polyphaga</taxon>
        <taxon>Elateriformia</taxon>
        <taxon>Elateroidea</taxon>
        <taxon>Elateridae</taxon>
        <taxon>Agrypninae</taxon>
        <taxon>Pyrophorini</taxon>
        <taxon>Ignelater</taxon>
    </lineage>
</organism>
<dbReference type="InterPro" id="IPR002919">
    <property type="entry name" value="TIL_dom"/>
</dbReference>
<dbReference type="EMBL" id="VTPC01007620">
    <property type="protein sequence ID" value="KAF2893831.1"/>
    <property type="molecule type" value="Genomic_DNA"/>
</dbReference>
<reference evidence="3" key="1">
    <citation type="submission" date="2019-08" db="EMBL/GenBank/DDBJ databases">
        <title>The genome of the North American firefly Photinus pyralis.</title>
        <authorList>
            <consortium name="Photinus pyralis genome working group"/>
            <person name="Fallon T.R."/>
            <person name="Sander Lower S.E."/>
            <person name="Weng J.-K."/>
        </authorList>
    </citation>
    <scope>NUCLEOTIDE SEQUENCE</scope>
    <source>
        <strain evidence="3">TRF0915ILg1</strain>
        <tissue evidence="3">Whole body</tissue>
    </source>
</reference>
<dbReference type="SUPFAM" id="SSF57567">
    <property type="entry name" value="Serine protease inhibitors"/>
    <property type="match status" value="1"/>
</dbReference>
<proteinExistence type="predicted"/>
<dbReference type="CDD" id="cd19941">
    <property type="entry name" value="TIL"/>
    <property type="match status" value="1"/>
</dbReference>
<feature type="domain" description="TIL" evidence="2">
    <location>
        <begin position="57"/>
        <end position="112"/>
    </location>
</feature>
<evidence type="ECO:0000259" key="2">
    <source>
        <dbReference type="Pfam" id="PF01826"/>
    </source>
</evidence>